<organism evidence="13 14">
    <name type="scientific">Hibiscus trionum</name>
    <name type="common">Flower of an hour</name>
    <dbReference type="NCBI Taxonomy" id="183268"/>
    <lineage>
        <taxon>Eukaryota</taxon>
        <taxon>Viridiplantae</taxon>
        <taxon>Streptophyta</taxon>
        <taxon>Embryophyta</taxon>
        <taxon>Tracheophyta</taxon>
        <taxon>Spermatophyta</taxon>
        <taxon>Magnoliopsida</taxon>
        <taxon>eudicotyledons</taxon>
        <taxon>Gunneridae</taxon>
        <taxon>Pentapetalae</taxon>
        <taxon>rosids</taxon>
        <taxon>malvids</taxon>
        <taxon>Malvales</taxon>
        <taxon>Malvaceae</taxon>
        <taxon>Malvoideae</taxon>
        <taxon>Hibiscus</taxon>
    </lineage>
</organism>
<feature type="transmembrane region" description="Helical" evidence="12">
    <location>
        <begin position="12"/>
        <end position="38"/>
    </location>
</feature>
<keyword evidence="10" id="KW-0503">Monooxygenase</keyword>
<evidence type="ECO:0000256" key="6">
    <source>
        <dbReference type="ARBA" id="ARBA00022723"/>
    </source>
</evidence>
<dbReference type="Gene3D" id="1.10.630.10">
    <property type="entry name" value="Cytochrome P450"/>
    <property type="match status" value="1"/>
</dbReference>
<evidence type="ECO:0000256" key="10">
    <source>
        <dbReference type="ARBA" id="ARBA00023033"/>
    </source>
</evidence>
<dbReference type="AlphaFoldDB" id="A0A9W7HEJ4"/>
<dbReference type="EMBL" id="BSYR01000011">
    <property type="protein sequence ID" value="GMI75522.1"/>
    <property type="molecule type" value="Genomic_DNA"/>
</dbReference>
<dbReference type="GO" id="GO:0020037">
    <property type="term" value="F:heme binding"/>
    <property type="evidence" value="ECO:0007669"/>
    <property type="project" value="InterPro"/>
</dbReference>
<keyword evidence="9" id="KW-0408">Iron</keyword>
<dbReference type="SUPFAM" id="SSF48264">
    <property type="entry name" value="Cytochrome P450"/>
    <property type="match status" value="1"/>
</dbReference>
<dbReference type="Proteomes" id="UP001165190">
    <property type="component" value="Unassembled WGS sequence"/>
</dbReference>
<comment type="caution">
    <text evidence="13">The sequence shown here is derived from an EMBL/GenBank/DDBJ whole genome shotgun (WGS) entry which is preliminary data.</text>
</comment>
<name>A0A9W7HEJ4_HIBTR</name>
<dbReference type="GO" id="GO:0005506">
    <property type="term" value="F:iron ion binding"/>
    <property type="evidence" value="ECO:0007669"/>
    <property type="project" value="InterPro"/>
</dbReference>
<evidence type="ECO:0000256" key="1">
    <source>
        <dbReference type="ARBA" id="ARBA00001971"/>
    </source>
</evidence>
<evidence type="ECO:0000256" key="9">
    <source>
        <dbReference type="ARBA" id="ARBA00023004"/>
    </source>
</evidence>
<gene>
    <name evidence="13" type="ORF">HRI_001221500</name>
</gene>
<accession>A0A9W7HEJ4</accession>
<dbReference type="OrthoDB" id="1470350at2759"/>
<comment type="cofactor">
    <cofactor evidence="1">
        <name>heme</name>
        <dbReference type="ChEBI" id="CHEBI:30413"/>
    </cofactor>
</comment>
<evidence type="ECO:0000256" key="12">
    <source>
        <dbReference type="SAM" id="Phobius"/>
    </source>
</evidence>
<dbReference type="GO" id="GO:0016705">
    <property type="term" value="F:oxidoreductase activity, acting on paired donors, with incorporation or reduction of molecular oxygen"/>
    <property type="evidence" value="ECO:0007669"/>
    <property type="project" value="InterPro"/>
</dbReference>
<keyword evidence="5 12" id="KW-0812">Transmembrane</keyword>
<evidence type="ECO:0000256" key="8">
    <source>
        <dbReference type="ARBA" id="ARBA00023002"/>
    </source>
</evidence>
<comment type="subcellular location">
    <subcellularLocation>
        <location evidence="2">Membrane</location>
        <topology evidence="2">Single-pass membrane protein</topology>
    </subcellularLocation>
</comment>
<comment type="similarity">
    <text evidence="3">Belongs to the cytochrome P450 family.</text>
</comment>
<dbReference type="InterPro" id="IPR036396">
    <property type="entry name" value="Cyt_P450_sf"/>
</dbReference>
<dbReference type="PANTHER" id="PTHR24282">
    <property type="entry name" value="CYTOCHROME P450 FAMILY MEMBER"/>
    <property type="match status" value="1"/>
</dbReference>
<evidence type="ECO:0000313" key="13">
    <source>
        <dbReference type="EMBL" id="GMI75522.1"/>
    </source>
</evidence>
<dbReference type="InterPro" id="IPR050665">
    <property type="entry name" value="Cytochrome_P450_Monooxygen"/>
</dbReference>
<dbReference type="GO" id="GO:0016020">
    <property type="term" value="C:membrane"/>
    <property type="evidence" value="ECO:0007669"/>
    <property type="project" value="UniProtKB-SubCell"/>
</dbReference>
<sequence>MEFLKLSQAFFSLLMAASLLYLLLRLVFSCWILPILVYRKMRKNGFGGPTPTFPLGNIKEMEFLSNKNINADSSLQSSAISHDIHSTVFPYFSRWQKSHGKVFIYWLGTEPFLYIAEPEFLKKMSSKVQGKRWGKPNVFKHDRKPMFGSGLVMVEGDDWVRHRHVITPAFSPANLKTMVSLMVEPATKMLERWTTLIKTGKAEIDVEREICRMAGEIIARASFGLSCEKGSEVLEKLRAMQITLFKLNRYVGVPFGQWISRKKNMEA</sequence>
<keyword evidence="6" id="KW-0479">Metal-binding</keyword>
<keyword evidence="11 12" id="KW-0472">Membrane</keyword>
<dbReference type="GO" id="GO:0004497">
    <property type="term" value="F:monooxygenase activity"/>
    <property type="evidence" value="ECO:0007669"/>
    <property type="project" value="UniProtKB-KW"/>
</dbReference>
<evidence type="ECO:0000256" key="2">
    <source>
        <dbReference type="ARBA" id="ARBA00004167"/>
    </source>
</evidence>
<evidence type="ECO:0000256" key="7">
    <source>
        <dbReference type="ARBA" id="ARBA00022989"/>
    </source>
</evidence>
<evidence type="ECO:0000313" key="14">
    <source>
        <dbReference type="Proteomes" id="UP001165190"/>
    </source>
</evidence>
<dbReference type="InterPro" id="IPR001128">
    <property type="entry name" value="Cyt_P450"/>
</dbReference>
<protein>
    <submittedName>
        <fullName evidence="13">Cytochrome P450, family 715, subfamily A, polypeptide 1</fullName>
    </submittedName>
</protein>
<keyword evidence="14" id="KW-1185">Reference proteome</keyword>
<evidence type="ECO:0000256" key="5">
    <source>
        <dbReference type="ARBA" id="ARBA00022692"/>
    </source>
</evidence>
<keyword evidence="8" id="KW-0560">Oxidoreductase</keyword>
<proteinExistence type="inferred from homology"/>
<evidence type="ECO:0000256" key="11">
    <source>
        <dbReference type="ARBA" id="ARBA00023136"/>
    </source>
</evidence>
<dbReference type="Pfam" id="PF00067">
    <property type="entry name" value="p450"/>
    <property type="match status" value="1"/>
</dbReference>
<keyword evidence="4" id="KW-0349">Heme</keyword>
<dbReference type="PANTHER" id="PTHR24282:SF15">
    <property type="entry name" value="CYTOCHROME P450, FAMILY 715, SUBFAMILY A, POLYPEPTIDE 1"/>
    <property type="match status" value="1"/>
</dbReference>
<keyword evidence="7 12" id="KW-1133">Transmembrane helix</keyword>
<evidence type="ECO:0000256" key="3">
    <source>
        <dbReference type="ARBA" id="ARBA00010617"/>
    </source>
</evidence>
<evidence type="ECO:0000256" key="4">
    <source>
        <dbReference type="ARBA" id="ARBA00022617"/>
    </source>
</evidence>
<reference evidence="13" key="1">
    <citation type="submission" date="2023-05" db="EMBL/GenBank/DDBJ databases">
        <title>Genome and transcriptome analyses reveal genes involved in the formation of fine ridges on petal epidermal cells in Hibiscus trionum.</title>
        <authorList>
            <person name="Koshimizu S."/>
            <person name="Masuda S."/>
            <person name="Ishii T."/>
            <person name="Shirasu K."/>
            <person name="Hoshino A."/>
            <person name="Arita M."/>
        </authorList>
    </citation>
    <scope>NUCLEOTIDE SEQUENCE</scope>
    <source>
        <strain evidence="13">Hamamatsu line</strain>
    </source>
</reference>